<dbReference type="InterPro" id="IPR001109">
    <property type="entry name" value="Hydrogenase_HupF/HypC"/>
</dbReference>
<proteinExistence type="inferred from homology"/>
<dbReference type="Proteomes" id="UP000177817">
    <property type="component" value="Unassembled WGS sequence"/>
</dbReference>
<dbReference type="AlphaFoldDB" id="A0A1G2BMM9"/>
<dbReference type="Pfam" id="PF01455">
    <property type="entry name" value="HupF_HypC"/>
    <property type="match status" value="1"/>
</dbReference>
<protein>
    <recommendedName>
        <fullName evidence="4">Hydrogenase assembly protein HypC</fullName>
    </recommendedName>
</protein>
<evidence type="ECO:0000313" key="2">
    <source>
        <dbReference type="EMBL" id="OGY89517.1"/>
    </source>
</evidence>
<organism evidence="2 3">
    <name type="scientific">Candidatus Komeilibacteria bacterium RIFCSPHIGHO2_01_FULL_52_14</name>
    <dbReference type="NCBI Taxonomy" id="1798549"/>
    <lineage>
        <taxon>Bacteria</taxon>
        <taxon>Candidatus Komeiliibacteriota</taxon>
    </lineage>
</organism>
<dbReference type="Gene3D" id="2.30.30.140">
    <property type="match status" value="1"/>
</dbReference>
<evidence type="ECO:0008006" key="4">
    <source>
        <dbReference type="Google" id="ProtNLM"/>
    </source>
</evidence>
<evidence type="ECO:0000256" key="1">
    <source>
        <dbReference type="ARBA" id="ARBA00006018"/>
    </source>
</evidence>
<reference evidence="2 3" key="1">
    <citation type="journal article" date="2016" name="Nat. Commun.">
        <title>Thousands of microbial genomes shed light on interconnected biogeochemical processes in an aquifer system.</title>
        <authorList>
            <person name="Anantharaman K."/>
            <person name="Brown C.T."/>
            <person name="Hug L.A."/>
            <person name="Sharon I."/>
            <person name="Castelle C.J."/>
            <person name="Probst A.J."/>
            <person name="Thomas B.C."/>
            <person name="Singh A."/>
            <person name="Wilkins M.J."/>
            <person name="Karaoz U."/>
            <person name="Brodie E.L."/>
            <person name="Williams K.H."/>
            <person name="Hubbard S.S."/>
            <person name="Banfield J.F."/>
        </authorList>
    </citation>
    <scope>NUCLEOTIDE SEQUENCE [LARGE SCALE GENOMIC DNA]</scope>
</reference>
<name>A0A1G2BMM9_9BACT</name>
<comment type="caution">
    <text evidence="2">The sequence shown here is derived from an EMBL/GenBank/DDBJ whole genome shotgun (WGS) entry which is preliminary data.</text>
</comment>
<sequence length="73" mass="8082">MCFTIPRKIVSVHGTVAVLEDGTEADIEGIPGCRPDDYLFVTSGIAIERIDKDDGDASRRLIKKTYVEISNRN</sequence>
<dbReference type="SUPFAM" id="SSF159127">
    <property type="entry name" value="HupF/HypC-like"/>
    <property type="match status" value="1"/>
</dbReference>
<accession>A0A1G2BMM9</accession>
<comment type="similarity">
    <text evidence="1">Belongs to the HupF/HypC family.</text>
</comment>
<evidence type="ECO:0000313" key="3">
    <source>
        <dbReference type="Proteomes" id="UP000177817"/>
    </source>
</evidence>
<dbReference type="EMBL" id="MHKK01000031">
    <property type="protein sequence ID" value="OGY89517.1"/>
    <property type="molecule type" value="Genomic_DNA"/>
</dbReference>
<gene>
    <name evidence="2" type="ORF">A2677_03230</name>
</gene>